<accession>A0A9Q0H2H8</accession>
<evidence type="ECO:0000313" key="2">
    <source>
        <dbReference type="EMBL" id="KAJ4958626.1"/>
    </source>
</evidence>
<gene>
    <name evidence="2" type="ORF">NE237_025737</name>
</gene>
<name>A0A9Q0H2H8_9MAGN</name>
<dbReference type="EMBL" id="JAMYWD010000010">
    <property type="protein sequence ID" value="KAJ4958626.1"/>
    <property type="molecule type" value="Genomic_DNA"/>
</dbReference>
<feature type="region of interest" description="Disordered" evidence="1">
    <location>
        <begin position="1"/>
        <end position="28"/>
    </location>
</feature>
<keyword evidence="3" id="KW-1185">Reference proteome</keyword>
<dbReference type="Proteomes" id="UP001141806">
    <property type="component" value="Unassembled WGS sequence"/>
</dbReference>
<protein>
    <recommendedName>
        <fullName evidence="4">Mitochondrial protein</fullName>
    </recommendedName>
</protein>
<proteinExistence type="predicted"/>
<reference evidence="2" key="1">
    <citation type="journal article" date="2023" name="Plant J.">
        <title>The genome of the king protea, Protea cynaroides.</title>
        <authorList>
            <person name="Chang J."/>
            <person name="Duong T.A."/>
            <person name="Schoeman C."/>
            <person name="Ma X."/>
            <person name="Roodt D."/>
            <person name="Barker N."/>
            <person name="Li Z."/>
            <person name="Van de Peer Y."/>
            <person name="Mizrachi E."/>
        </authorList>
    </citation>
    <scope>NUCLEOTIDE SEQUENCE</scope>
    <source>
        <tissue evidence="2">Young leaves</tissue>
    </source>
</reference>
<sequence>MCMFKRWISNSTPNPSTTNGSAQSSPNDRSWFSPILDVQTLQHDVLPTNIQVQPIVLPFVTQVHSPISVSNTSDSAPVVVQHADLPSVSQDHSPISFSTTSDSAPVMLENLPSSNTLCSPDSEISLTSPRVPQVETENPTNSNYSNSHVMITRGKSGIYKPNAKYALVSSTIPTEPTSVRAALSHEGWYAAMKEEMTALAHKKTWTLVPATSSMNIIGCR</sequence>
<evidence type="ECO:0008006" key="4">
    <source>
        <dbReference type="Google" id="ProtNLM"/>
    </source>
</evidence>
<comment type="caution">
    <text evidence="2">The sequence shown here is derived from an EMBL/GenBank/DDBJ whole genome shotgun (WGS) entry which is preliminary data.</text>
</comment>
<feature type="region of interest" description="Disordered" evidence="1">
    <location>
        <begin position="118"/>
        <end position="148"/>
    </location>
</feature>
<evidence type="ECO:0000256" key="1">
    <source>
        <dbReference type="SAM" id="MobiDB-lite"/>
    </source>
</evidence>
<feature type="compositionally biased region" description="Polar residues" evidence="1">
    <location>
        <begin position="8"/>
        <end position="28"/>
    </location>
</feature>
<evidence type="ECO:0000313" key="3">
    <source>
        <dbReference type="Proteomes" id="UP001141806"/>
    </source>
</evidence>
<organism evidence="2 3">
    <name type="scientific">Protea cynaroides</name>
    <dbReference type="NCBI Taxonomy" id="273540"/>
    <lineage>
        <taxon>Eukaryota</taxon>
        <taxon>Viridiplantae</taxon>
        <taxon>Streptophyta</taxon>
        <taxon>Embryophyta</taxon>
        <taxon>Tracheophyta</taxon>
        <taxon>Spermatophyta</taxon>
        <taxon>Magnoliopsida</taxon>
        <taxon>Proteales</taxon>
        <taxon>Proteaceae</taxon>
        <taxon>Protea</taxon>
    </lineage>
</organism>
<dbReference type="AlphaFoldDB" id="A0A9Q0H2H8"/>
<dbReference type="OrthoDB" id="1110694at2759"/>